<proteinExistence type="inferred from homology"/>
<organism evidence="10 11">
    <name type="scientific">Anaerovibrio slackiae</name>
    <dbReference type="NCBI Taxonomy" id="2652309"/>
    <lineage>
        <taxon>Bacteria</taxon>
        <taxon>Bacillati</taxon>
        <taxon>Bacillota</taxon>
        <taxon>Negativicutes</taxon>
        <taxon>Selenomonadales</taxon>
        <taxon>Selenomonadaceae</taxon>
        <taxon>Anaerovibrio</taxon>
    </lineage>
</organism>
<dbReference type="GeneID" id="96777660"/>
<dbReference type="GO" id="GO:0008939">
    <property type="term" value="F:nicotinate-nucleotide-dimethylbenzimidazole phosphoribosyltransferase activity"/>
    <property type="evidence" value="ECO:0007669"/>
    <property type="project" value="UniProtKB-EC"/>
</dbReference>
<dbReference type="InterPro" id="IPR023195">
    <property type="entry name" value="Nict_dMeBzImd_PRibTrfase_N"/>
</dbReference>
<dbReference type="FunFam" id="3.40.50.10210:FF:000001">
    <property type="entry name" value="Nicotinate-nucleotide--dimethylbenzimidazole phosphoribosyltransferase"/>
    <property type="match status" value="1"/>
</dbReference>
<evidence type="ECO:0000256" key="6">
    <source>
        <dbReference type="ARBA" id="ARBA00022676"/>
    </source>
</evidence>
<dbReference type="PANTHER" id="PTHR43463:SF1">
    <property type="entry name" value="NICOTINATE-NUCLEOTIDE--DIMETHYLBENZIMIDAZOLE PHOSPHORIBOSYLTRANSFERASE"/>
    <property type="match status" value="1"/>
</dbReference>
<dbReference type="AlphaFoldDB" id="A0A6I2U8A6"/>
<dbReference type="EMBL" id="VUNR01000003">
    <property type="protein sequence ID" value="MSU07743.1"/>
    <property type="molecule type" value="Genomic_DNA"/>
</dbReference>
<dbReference type="Proteomes" id="UP000433181">
    <property type="component" value="Unassembled WGS sequence"/>
</dbReference>
<dbReference type="Gene3D" id="3.40.50.10210">
    <property type="match status" value="1"/>
</dbReference>
<evidence type="ECO:0000256" key="1">
    <source>
        <dbReference type="ARBA" id="ARBA00005049"/>
    </source>
</evidence>
<keyword evidence="7 10" id="KW-0808">Transferase</keyword>
<gene>
    <name evidence="10" type="ORF">FYJ84_01900</name>
</gene>
<dbReference type="EC" id="2.4.2.21" evidence="3"/>
<evidence type="ECO:0000256" key="3">
    <source>
        <dbReference type="ARBA" id="ARBA00011991"/>
    </source>
</evidence>
<evidence type="ECO:0000256" key="5">
    <source>
        <dbReference type="ARBA" id="ARBA00022573"/>
    </source>
</evidence>
<dbReference type="RefSeq" id="WP_154405600.1">
    <property type="nucleotide sequence ID" value="NZ_VUNR01000003.1"/>
</dbReference>
<comment type="pathway">
    <text evidence="1">Nucleoside biosynthesis; alpha-ribazole biosynthesis; alpha-ribazole from 5,6-dimethylbenzimidazole: step 1/2.</text>
</comment>
<comment type="similarity">
    <text evidence="2">Belongs to the CobT family.</text>
</comment>
<keyword evidence="11" id="KW-1185">Reference proteome</keyword>
<dbReference type="UniPathway" id="UPA00061">
    <property type="reaction ID" value="UER00516"/>
</dbReference>
<evidence type="ECO:0000256" key="2">
    <source>
        <dbReference type="ARBA" id="ARBA00007110"/>
    </source>
</evidence>
<dbReference type="PANTHER" id="PTHR43463">
    <property type="entry name" value="NICOTINATE-NUCLEOTIDE--DIMETHYLBENZIMIDAZOLE PHOSPHORIBOSYLTRANSFERASE"/>
    <property type="match status" value="1"/>
</dbReference>
<dbReference type="InterPro" id="IPR036087">
    <property type="entry name" value="Nict_dMeBzImd_PRibTrfase_sf"/>
</dbReference>
<protein>
    <recommendedName>
        <fullName evidence="4">Nicotinate-nucleotide--dimethylbenzimidazole phosphoribosyltransferase</fullName>
        <ecNumber evidence="3">2.4.2.21</ecNumber>
    </recommendedName>
    <alternativeName>
        <fullName evidence="8">N(1)-alpha-phosphoribosyltransferase</fullName>
    </alternativeName>
</protein>
<dbReference type="Pfam" id="PF02277">
    <property type="entry name" value="DBI_PRT"/>
    <property type="match status" value="2"/>
</dbReference>
<keyword evidence="6 10" id="KW-0328">Glycosyltransferase</keyword>
<evidence type="ECO:0000313" key="11">
    <source>
        <dbReference type="Proteomes" id="UP000433181"/>
    </source>
</evidence>
<evidence type="ECO:0000313" key="10">
    <source>
        <dbReference type="EMBL" id="MSU07743.1"/>
    </source>
</evidence>
<evidence type="ECO:0000256" key="8">
    <source>
        <dbReference type="ARBA" id="ARBA00030686"/>
    </source>
</evidence>
<keyword evidence="5" id="KW-0169">Cobalamin biosynthesis</keyword>
<comment type="catalytic activity">
    <reaction evidence="9">
        <text>5,6-dimethylbenzimidazole + nicotinate beta-D-ribonucleotide = alpha-ribazole 5'-phosphate + nicotinate + H(+)</text>
        <dbReference type="Rhea" id="RHEA:11196"/>
        <dbReference type="ChEBI" id="CHEBI:15378"/>
        <dbReference type="ChEBI" id="CHEBI:15890"/>
        <dbReference type="ChEBI" id="CHEBI:32544"/>
        <dbReference type="ChEBI" id="CHEBI:57502"/>
        <dbReference type="ChEBI" id="CHEBI:57918"/>
        <dbReference type="EC" id="2.4.2.21"/>
    </reaction>
</comment>
<dbReference type="InterPro" id="IPR003200">
    <property type="entry name" value="Nict_dMeBzImd_PRibTrfase"/>
</dbReference>
<comment type="caution">
    <text evidence="10">The sequence shown here is derived from an EMBL/GenBank/DDBJ whole genome shotgun (WGS) entry which is preliminary data.</text>
</comment>
<name>A0A6I2U8A6_9FIRM</name>
<evidence type="ECO:0000256" key="4">
    <source>
        <dbReference type="ARBA" id="ARBA00015486"/>
    </source>
</evidence>
<dbReference type="SUPFAM" id="SSF52733">
    <property type="entry name" value="Nicotinate mononucleotide:5,6-dimethylbenzimidazole phosphoribosyltransferase (CobT)"/>
    <property type="match status" value="3"/>
</dbReference>
<dbReference type="CDD" id="cd02439">
    <property type="entry name" value="DMB-PRT_CobT"/>
    <property type="match status" value="1"/>
</dbReference>
<accession>A0A6I2U8A6</accession>
<dbReference type="Gene3D" id="1.10.1610.10">
    <property type="match status" value="3"/>
</dbReference>
<evidence type="ECO:0000256" key="9">
    <source>
        <dbReference type="ARBA" id="ARBA00047340"/>
    </source>
</evidence>
<sequence>MSKKSKLRKASKGYIKVTDSNNKTFTISQEEIMAKMREMGYERLIKEVVCKTVKPVKQKDADEYAQIIDRWMPPEHGIGALRELAKRYVAVVGMPLKTMRTPLTAIFCADHGVAEENVSAYPPETTLHMATNYVISKGGAANAFANFTQASLGVFDVGINGDTSQLPIDSTMKLGYGTQNAAKGPAMTREQAAASVMAGIAVASQAAKHDFTVLLPGEMGISNTTASAAITAVMCGISPELATGRGTNISDQRLQTKIATVKKMLEVNQPDASDPFDVLAKVGGFELGAIAGLIIGGASSGMLTILDGFNTGAAALIAAAICPAVKDYMAASHIGGEPGHKYVLDKLGLTPIMKLDLKLGEAIGSSLVADLLVKTMISTANLTKSDEIKMTFMDKMNWHSIPDDSVTLTDKTFDYYTKTMPELDKEAMEACQSRLDNLAKPIYSLGALEKIAAQLSGIMGEELPDTDTARALLLFGLDKLSHQEVRAGAEKRLPESIKQWIKAGGELTPHMLYNCPDYMANPADWEGYDDKNQAYTFEQASLIQGFAQATGVTLQSSHLFLGHTQMDAFEYGRLQGEKLALKNGILGVSMIDGRPENIEAIAHALLNEDGSLRYDTTSFLSHLTENQQLLVSATMGAMLAAAHNHTLVVLDNEATVAVARYVVTMLPELEQFLLPVQPNLYQMGIKASGVTAIAGISLVLASLHMLNDMKTFSEAQVAVANDGPGKGKQVN</sequence>
<dbReference type="GO" id="GO:0009236">
    <property type="term" value="P:cobalamin biosynthetic process"/>
    <property type="evidence" value="ECO:0007669"/>
    <property type="project" value="UniProtKB-KW"/>
</dbReference>
<reference evidence="10 11" key="1">
    <citation type="submission" date="2019-08" db="EMBL/GenBank/DDBJ databases">
        <title>In-depth cultivation of the pig gut microbiome towards novel bacterial diversity and tailored functional studies.</title>
        <authorList>
            <person name="Wylensek D."/>
            <person name="Hitch T.C.A."/>
            <person name="Clavel T."/>
        </authorList>
    </citation>
    <scope>NUCLEOTIDE SEQUENCE [LARGE SCALE GENOMIC DNA]</scope>
    <source>
        <strain evidence="10 11">WCA-693-APC-5D-A</strain>
    </source>
</reference>
<evidence type="ECO:0000256" key="7">
    <source>
        <dbReference type="ARBA" id="ARBA00022679"/>
    </source>
</evidence>